<evidence type="ECO:0000313" key="1">
    <source>
        <dbReference type="EMBL" id="SHG85420.1"/>
    </source>
</evidence>
<dbReference type="Proteomes" id="UP000184108">
    <property type="component" value="Unassembled WGS sequence"/>
</dbReference>
<name>A0A1M5N790_9FLAO</name>
<accession>A0A1M5N790</accession>
<dbReference type="RefSeq" id="WP_073175647.1">
    <property type="nucleotide sequence ID" value="NZ_FQVE01000008.1"/>
</dbReference>
<proteinExistence type="predicted"/>
<dbReference type="EMBL" id="FQVE01000008">
    <property type="protein sequence ID" value="SHG85420.1"/>
    <property type="molecule type" value="Genomic_DNA"/>
</dbReference>
<reference evidence="2" key="1">
    <citation type="submission" date="2016-11" db="EMBL/GenBank/DDBJ databases">
        <authorList>
            <person name="Varghese N."/>
            <person name="Submissions S."/>
        </authorList>
    </citation>
    <scope>NUCLEOTIDE SEQUENCE [LARGE SCALE GENOMIC DNA]</scope>
    <source>
        <strain evidence="2">YR203</strain>
    </source>
</reference>
<organism evidence="1 2">
    <name type="scientific">Chryseobacterium vrystaatense</name>
    <dbReference type="NCBI Taxonomy" id="307480"/>
    <lineage>
        <taxon>Bacteria</taxon>
        <taxon>Pseudomonadati</taxon>
        <taxon>Bacteroidota</taxon>
        <taxon>Flavobacteriia</taxon>
        <taxon>Flavobacteriales</taxon>
        <taxon>Weeksellaceae</taxon>
        <taxon>Chryseobacterium group</taxon>
        <taxon>Chryseobacterium</taxon>
    </lineage>
</organism>
<sequence length="96" mass="11107">MNKQEFCCERLEGAYTVPNTFGINFRIVKFSETLYNKLKVIDSLMINKGYVMTSGYINSINDTQTMSLFINNCPFCGQKLSVFYKSDDYVQEIIEV</sequence>
<protein>
    <submittedName>
        <fullName evidence="1">Uncharacterized protein</fullName>
    </submittedName>
</protein>
<gene>
    <name evidence="1" type="ORF">SAMN02787073_4963</name>
</gene>
<evidence type="ECO:0000313" key="2">
    <source>
        <dbReference type="Proteomes" id="UP000184108"/>
    </source>
</evidence>
<dbReference type="AlphaFoldDB" id="A0A1M5N790"/>